<dbReference type="SUPFAM" id="SSF52980">
    <property type="entry name" value="Restriction endonuclease-like"/>
    <property type="match status" value="1"/>
</dbReference>
<evidence type="ECO:0000313" key="2">
    <source>
        <dbReference type="EMBL" id="MEK0082442.1"/>
    </source>
</evidence>
<evidence type="ECO:0000313" key="3">
    <source>
        <dbReference type="Proteomes" id="UP001375743"/>
    </source>
</evidence>
<dbReference type="EMBL" id="JBBLZC010000003">
    <property type="protein sequence ID" value="MEK0082442.1"/>
    <property type="molecule type" value="Genomic_DNA"/>
</dbReference>
<proteinExistence type="predicted"/>
<dbReference type="InterPro" id="IPR011335">
    <property type="entry name" value="Restrct_endonuc-II-like"/>
</dbReference>
<feature type="domain" description="Restriction endonuclease type IV Mrr" evidence="1">
    <location>
        <begin position="122"/>
        <end position="226"/>
    </location>
</feature>
<evidence type="ECO:0000259" key="1">
    <source>
        <dbReference type="Pfam" id="PF04471"/>
    </source>
</evidence>
<keyword evidence="2" id="KW-0378">Hydrolase</keyword>
<dbReference type="PANTHER" id="PTHR30015">
    <property type="entry name" value="MRR RESTRICTION SYSTEM PROTEIN"/>
    <property type="match status" value="1"/>
</dbReference>
<dbReference type="InterPro" id="IPR052906">
    <property type="entry name" value="Type_IV_Methyl-Rstrct_Enzyme"/>
</dbReference>
<keyword evidence="2" id="KW-0255">Endonuclease</keyword>
<reference evidence="2 3" key="1">
    <citation type="submission" date="2024-01" db="EMBL/GenBank/DDBJ databases">
        <title>Multi-omics insights into the function and evolution of sodium benzoate biodegradation pathways in Benzoatithermus flavus gen. nov., sp. nov. from hot spring.</title>
        <authorList>
            <person name="Hu C.-J."/>
            <person name="Li W.-J."/>
        </authorList>
    </citation>
    <scope>NUCLEOTIDE SEQUENCE [LARGE SCALE GENOMIC DNA]</scope>
    <source>
        <strain evidence="2 3">SYSU G07066</strain>
    </source>
</reference>
<dbReference type="RefSeq" id="WP_418158290.1">
    <property type="nucleotide sequence ID" value="NZ_JBBLZC010000003.1"/>
</dbReference>
<keyword evidence="3" id="KW-1185">Reference proteome</keyword>
<dbReference type="GO" id="GO:0004519">
    <property type="term" value="F:endonuclease activity"/>
    <property type="evidence" value="ECO:0007669"/>
    <property type="project" value="UniProtKB-KW"/>
</dbReference>
<dbReference type="InterPro" id="IPR007560">
    <property type="entry name" value="Restrct_endonuc_IV_Mrr"/>
</dbReference>
<dbReference type="Gene3D" id="3.40.1350.10">
    <property type="match status" value="1"/>
</dbReference>
<gene>
    <name evidence="2" type="ORF">U1T56_04720</name>
</gene>
<name>A0ABU8XR16_9PROT</name>
<dbReference type="PANTHER" id="PTHR30015:SF7">
    <property type="entry name" value="TYPE IV METHYL-DIRECTED RESTRICTION ENZYME ECOKMRR"/>
    <property type="match status" value="1"/>
</dbReference>
<keyword evidence="2" id="KW-0540">Nuclease</keyword>
<accession>A0ABU8XR16</accession>
<dbReference type="Proteomes" id="UP001375743">
    <property type="component" value="Unassembled WGS sequence"/>
</dbReference>
<comment type="caution">
    <text evidence="2">The sequence shown here is derived from an EMBL/GenBank/DDBJ whole genome shotgun (WGS) entry which is preliminary data.</text>
</comment>
<protein>
    <submittedName>
        <fullName evidence="2">Restriction endonuclease</fullName>
    </submittedName>
</protein>
<organism evidence="2 3">
    <name type="scientific">Benzoatithermus flavus</name>
    <dbReference type="NCBI Taxonomy" id="3108223"/>
    <lineage>
        <taxon>Bacteria</taxon>
        <taxon>Pseudomonadati</taxon>
        <taxon>Pseudomonadota</taxon>
        <taxon>Alphaproteobacteria</taxon>
        <taxon>Geminicoccales</taxon>
        <taxon>Geminicoccaceae</taxon>
        <taxon>Benzoatithermus</taxon>
    </lineage>
</organism>
<sequence length="226" mass="25551">MIEAAAAVAAVLVVLTLWGILRERSLSRTRHRFDALVGEHLPVLVRKRRQLVRVDDYGVVDRSRWEKEIRYFFDKVIFQSLPPADVERIQERLADFTARLEAAVEARQADAAAEMRFDRVKTGAEFELFCADELKRAGWQVMLTGASRDQGADLIAERGGDRLVVQCKLLSRPVGNYAVQEVVAARSHHLCNRAAVVSNQRFTASAIELAATNNVELWHWSELARL</sequence>
<dbReference type="Pfam" id="PF04471">
    <property type="entry name" value="Mrr_cat"/>
    <property type="match status" value="1"/>
</dbReference>
<dbReference type="InterPro" id="IPR011856">
    <property type="entry name" value="tRNA_endonuc-like_dom_sf"/>
</dbReference>